<dbReference type="Proteomes" id="UP001058098">
    <property type="component" value="Chromosome"/>
</dbReference>
<name>A0ABY5QXN9_9HYPH</name>
<dbReference type="EMBL" id="CP062229">
    <property type="protein sequence ID" value="UVC15429.1"/>
    <property type="molecule type" value="Genomic_DNA"/>
</dbReference>
<keyword evidence="3" id="KW-1185">Reference proteome</keyword>
<evidence type="ECO:0000256" key="1">
    <source>
        <dbReference type="SAM" id="MobiDB-lite"/>
    </source>
</evidence>
<gene>
    <name evidence="2" type="ORF">IHQ72_34130</name>
</gene>
<sequence>MHVKASIPEMHFITAIDYRHDSTSDIRRPFVAGWVHREIAMKKFILQLKQFLRGQPASETIDNEWHDASLGPNGGDRIDACRGDNQSLAREGDHQPYGEKAWDELSGDRDRDKPHIFGDDNDKLCGSGEDVLYAAGSKDYLTAGDDSRFQDPMSSFDPRLGWQPHIIALVDIERDTFIFHTVGYNRDDFGANSVDTASVLYGPASWFYNRKPH</sequence>
<dbReference type="RefSeq" id="WP_258120258.1">
    <property type="nucleotide sequence ID" value="NZ_CP062229.1"/>
</dbReference>
<organism evidence="2 3">
    <name type="scientific">Mesorhizobium onobrychidis</name>
    <dbReference type="NCBI Taxonomy" id="2775404"/>
    <lineage>
        <taxon>Bacteria</taxon>
        <taxon>Pseudomonadati</taxon>
        <taxon>Pseudomonadota</taxon>
        <taxon>Alphaproteobacteria</taxon>
        <taxon>Hyphomicrobiales</taxon>
        <taxon>Phyllobacteriaceae</taxon>
        <taxon>Mesorhizobium</taxon>
    </lineage>
</organism>
<evidence type="ECO:0000313" key="3">
    <source>
        <dbReference type="Proteomes" id="UP001058098"/>
    </source>
</evidence>
<feature type="region of interest" description="Disordered" evidence="1">
    <location>
        <begin position="81"/>
        <end position="100"/>
    </location>
</feature>
<feature type="compositionally biased region" description="Basic and acidic residues" evidence="1">
    <location>
        <begin position="90"/>
        <end position="100"/>
    </location>
</feature>
<evidence type="ECO:0000313" key="2">
    <source>
        <dbReference type="EMBL" id="UVC15429.1"/>
    </source>
</evidence>
<reference evidence="2" key="1">
    <citation type="submission" date="2020-09" db="EMBL/GenBank/DDBJ databases">
        <title>Rhizobia associated with sainfoin plants.</title>
        <authorList>
            <person name="Asharfi S."/>
            <person name="Kuzmanovic N."/>
            <person name="Bunk B."/>
            <person name="Sproeer C."/>
            <person name="Becker M."/>
            <person name="Thuenen T."/>
        </authorList>
    </citation>
    <scope>NUCLEOTIDE SEQUENCE</scope>
    <source>
        <strain evidence="2">OM4</strain>
    </source>
</reference>
<accession>A0ABY5QXN9</accession>
<proteinExistence type="predicted"/>
<protein>
    <submittedName>
        <fullName evidence="2">Uncharacterized protein</fullName>
    </submittedName>
</protein>